<dbReference type="EMBL" id="CAKMTQ010000009">
    <property type="protein sequence ID" value="CAH1524150.1"/>
    <property type="molecule type" value="Genomic_DNA"/>
</dbReference>
<dbReference type="AlphaFoldDB" id="A0AAU9Q4T1"/>
<dbReference type="Proteomes" id="UP001295420">
    <property type="component" value="Unassembled WGS sequence"/>
</dbReference>
<protein>
    <submittedName>
        <fullName evidence="2">Uncharacterized protein</fullName>
    </submittedName>
</protein>
<evidence type="ECO:0000313" key="3">
    <source>
        <dbReference type="Proteomes" id="UP001295420"/>
    </source>
</evidence>
<comment type="caution">
    <text evidence="2">The sequence shown here is derived from an EMBL/GenBank/DDBJ whole genome shotgun (WGS) entry which is preliminary data.</text>
</comment>
<evidence type="ECO:0000256" key="1">
    <source>
        <dbReference type="SAM" id="Phobius"/>
    </source>
</evidence>
<keyword evidence="1" id="KW-1133">Transmembrane helix</keyword>
<name>A0AAU9Q4T1_9VIBR</name>
<accession>A0AAU9Q4T1</accession>
<keyword evidence="1" id="KW-0812">Transmembrane</keyword>
<reference evidence="2" key="1">
    <citation type="submission" date="2022-01" db="EMBL/GenBank/DDBJ databases">
        <authorList>
            <person name="Lagorce A."/>
        </authorList>
    </citation>
    <scope>NUCLEOTIDE SEQUENCE</scope>
    <source>
        <strain evidence="2">Th15_F1_D04</strain>
    </source>
</reference>
<sequence length="49" mass="5468">MHDDSKRPSIEVYVIFTSYNLIIVMSFLQFDCIPNSGKKVCPLGGFGVT</sequence>
<gene>
    <name evidence="2" type="ORF">THF1D04_170052</name>
</gene>
<keyword evidence="1" id="KW-0472">Membrane</keyword>
<organism evidence="2 3">
    <name type="scientific">Vibrio owensii</name>
    <dbReference type="NCBI Taxonomy" id="696485"/>
    <lineage>
        <taxon>Bacteria</taxon>
        <taxon>Pseudomonadati</taxon>
        <taxon>Pseudomonadota</taxon>
        <taxon>Gammaproteobacteria</taxon>
        <taxon>Vibrionales</taxon>
        <taxon>Vibrionaceae</taxon>
        <taxon>Vibrio</taxon>
    </lineage>
</organism>
<evidence type="ECO:0000313" key="2">
    <source>
        <dbReference type="EMBL" id="CAH1524150.1"/>
    </source>
</evidence>
<feature type="transmembrane region" description="Helical" evidence="1">
    <location>
        <begin position="12"/>
        <end position="30"/>
    </location>
</feature>
<proteinExistence type="predicted"/>